<dbReference type="Pfam" id="PF01545">
    <property type="entry name" value="Cation_efflux"/>
    <property type="match status" value="1"/>
</dbReference>
<feature type="domain" description="Cation efflux protein cytoplasmic" evidence="11">
    <location>
        <begin position="281"/>
        <end position="352"/>
    </location>
</feature>
<reference evidence="13" key="1">
    <citation type="submission" date="2015-03" db="EMBL/GenBank/DDBJ databases">
        <authorList>
            <person name="Wibberg D."/>
        </authorList>
    </citation>
    <scope>NUCLEOTIDE SEQUENCE [LARGE SCALE GENOMIC DNA]</scope>
</reference>
<dbReference type="GO" id="GO:0005385">
    <property type="term" value="F:zinc ion transmembrane transporter activity"/>
    <property type="evidence" value="ECO:0007669"/>
    <property type="project" value="TreeGrafter"/>
</dbReference>
<keyword evidence="3" id="KW-0813">Transport</keyword>
<evidence type="ECO:0000256" key="2">
    <source>
        <dbReference type="ARBA" id="ARBA00008873"/>
    </source>
</evidence>
<feature type="compositionally biased region" description="Basic and acidic residues" evidence="8">
    <location>
        <begin position="39"/>
        <end position="59"/>
    </location>
</feature>
<dbReference type="PATRIC" id="fig|1073571.4.peg.545"/>
<dbReference type="EMBL" id="LN831776">
    <property type="protein sequence ID" value="CQR51892.1"/>
    <property type="molecule type" value="Genomic_DNA"/>
</dbReference>
<evidence type="ECO:0000259" key="11">
    <source>
        <dbReference type="Pfam" id="PF16916"/>
    </source>
</evidence>
<feature type="transmembrane region" description="Helical" evidence="9">
    <location>
        <begin position="221"/>
        <end position="243"/>
    </location>
</feature>
<name>A0A0E4CUD7_9BACL</name>
<sequence length="362" mass="39865">MNKHSRQGHTHELNEQHDHHKHNEQHKQHEQHEQHKHNEHHELNEHRGKQKHVHNDGHGHGHSHSGHSHTHSHAPNSKKGLLIALIITGGIMFLEFFGGLVTGSLALLSDSGHMLSDIASLALSLVAMIFAVKPPSLKNSYGYYRFEIMAALFNGVTLFVIAGFIIWEAWQRFFEPPAVASGTMMIIAAAGLLANLISAWSLMRKSDAKDNINIRSAYLHIMGDALGSVGALLAGLIMNLFSWYVADPIISVLVALLILRGAWGVLKQAFHILMEGTPVSVNTNDIKAALLSIDGVEGVHDLHVWTITSGLDALSGHLLIKDHADPHSILQQAINVVEDNFAIQHTTLQIENSSLKHGELRV</sequence>
<dbReference type="Gene3D" id="1.20.1510.10">
    <property type="entry name" value="Cation efflux protein transmembrane domain"/>
    <property type="match status" value="1"/>
</dbReference>
<evidence type="ECO:0000256" key="3">
    <source>
        <dbReference type="ARBA" id="ARBA00022448"/>
    </source>
</evidence>
<evidence type="ECO:0000256" key="8">
    <source>
        <dbReference type="SAM" id="MobiDB-lite"/>
    </source>
</evidence>
<dbReference type="PANTHER" id="PTHR11562">
    <property type="entry name" value="CATION EFFLUX PROTEIN/ ZINC TRANSPORTER"/>
    <property type="match status" value="1"/>
</dbReference>
<dbReference type="InterPro" id="IPR036837">
    <property type="entry name" value="Cation_efflux_CTD_sf"/>
</dbReference>
<feature type="transmembrane region" description="Helical" evidence="9">
    <location>
        <begin position="249"/>
        <end position="266"/>
    </location>
</feature>
<dbReference type="GO" id="GO:0005886">
    <property type="term" value="C:plasma membrane"/>
    <property type="evidence" value="ECO:0007669"/>
    <property type="project" value="TreeGrafter"/>
</dbReference>
<dbReference type="KEGG" id="pri:PRIO_0538"/>
<evidence type="ECO:0000256" key="5">
    <source>
        <dbReference type="ARBA" id="ARBA00022989"/>
    </source>
</evidence>
<dbReference type="HOGENOM" id="CLU_013430_0_0_9"/>
<feature type="transmembrane region" description="Helical" evidence="9">
    <location>
        <begin position="144"/>
        <end position="167"/>
    </location>
</feature>
<feature type="transmembrane region" description="Helical" evidence="9">
    <location>
        <begin position="114"/>
        <end position="132"/>
    </location>
</feature>
<keyword evidence="6" id="KW-0406">Ion transport</keyword>
<dbReference type="PANTHER" id="PTHR11562:SF17">
    <property type="entry name" value="RE54080P-RELATED"/>
    <property type="match status" value="1"/>
</dbReference>
<dbReference type="Pfam" id="PF16916">
    <property type="entry name" value="ZT_dimer"/>
    <property type="match status" value="1"/>
</dbReference>
<feature type="transmembrane region" description="Helical" evidence="9">
    <location>
        <begin position="179"/>
        <end position="200"/>
    </location>
</feature>
<keyword evidence="5 9" id="KW-1133">Transmembrane helix</keyword>
<comment type="similarity">
    <text evidence="2">Belongs to the cation diffusion facilitator (CDF) transporter (TC 2.A.4) family. SLC30A subfamily.</text>
</comment>
<protein>
    <submittedName>
        <fullName evidence="12">Cation efflux transporter</fullName>
    </submittedName>
</protein>
<evidence type="ECO:0000256" key="4">
    <source>
        <dbReference type="ARBA" id="ARBA00022692"/>
    </source>
</evidence>
<feature type="region of interest" description="Disordered" evidence="8">
    <location>
        <begin position="1"/>
        <end position="75"/>
    </location>
</feature>
<organism evidence="12 13">
    <name type="scientific">Paenibacillus riograndensis SBR5</name>
    <dbReference type="NCBI Taxonomy" id="1073571"/>
    <lineage>
        <taxon>Bacteria</taxon>
        <taxon>Bacillati</taxon>
        <taxon>Bacillota</taxon>
        <taxon>Bacilli</taxon>
        <taxon>Bacillales</taxon>
        <taxon>Paenibacillaceae</taxon>
        <taxon>Paenibacillus</taxon>
        <taxon>Paenibacillus sonchi group</taxon>
    </lineage>
</organism>
<dbReference type="NCBIfam" id="TIGR01297">
    <property type="entry name" value="CDF"/>
    <property type="match status" value="1"/>
</dbReference>
<comment type="subcellular location">
    <subcellularLocation>
        <location evidence="1">Membrane</location>
        <topology evidence="1">Multi-pass membrane protein</topology>
    </subcellularLocation>
</comment>
<dbReference type="InterPro" id="IPR027469">
    <property type="entry name" value="Cation_efflux_TMD_sf"/>
</dbReference>
<dbReference type="SUPFAM" id="SSF161111">
    <property type="entry name" value="Cation efflux protein transmembrane domain-like"/>
    <property type="match status" value="1"/>
</dbReference>
<feature type="compositionally biased region" description="Basic and acidic residues" evidence="8">
    <location>
        <begin position="9"/>
        <end position="18"/>
    </location>
</feature>
<dbReference type="InterPro" id="IPR027470">
    <property type="entry name" value="Cation_efflux_CTD"/>
</dbReference>
<feature type="transmembrane region" description="Helical" evidence="9">
    <location>
        <begin position="81"/>
        <end position="108"/>
    </location>
</feature>
<proteinExistence type="inferred from homology"/>
<feature type="domain" description="Cation efflux protein transmembrane" evidence="10">
    <location>
        <begin position="81"/>
        <end position="274"/>
    </location>
</feature>
<evidence type="ECO:0000256" key="6">
    <source>
        <dbReference type="ARBA" id="ARBA00023065"/>
    </source>
</evidence>
<feature type="compositionally biased region" description="Basic residues" evidence="8">
    <location>
        <begin position="60"/>
        <end position="72"/>
    </location>
</feature>
<evidence type="ECO:0000256" key="1">
    <source>
        <dbReference type="ARBA" id="ARBA00004141"/>
    </source>
</evidence>
<dbReference type="InterPro" id="IPR002524">
    <property type="entry name" value="Cation_efflux"/>
</dbReference>
<dbReference type="STRING" id="483937.AMQ84_27480"/>
<dbReference type="AlphaFoldDB" id="A0A0E4CUD7"/>
<evidence type="ECO:0000313" key="12">
    <source>
        <dbReference type="EMBL" id="CQR51892.1"/>
    </source>
</evidence>
<dbReference type="InterPro" id="IPR050681">
    <property type="entry name" value="CDF/SLC30A"/>
</dbReference>
<evidence type="ECO:0000313" key="13">
    <source>
        <dbReference type="Proteomes" id="UP000033163"/>
    </source>
</evidence>
<gene>
    <name evidence="12" type="ORF">PRIO_0538</name>
</gene>
<keyword evidence="7 9" id="KW-0472">Membrane</keyword>
<accession>A0A0E4CUD7</accession>
<dbReference type="InterPro" id="IPR058533">
    <property type="entry name" value="Cation_efflux_TM"/>
</dbReference>
<evidence type="ECO:0000256" key="7">
    <source>
        <dbReference type="ARBA" id="ARBA00023136"/>
    </source>
</evidence>
<dbReference type="SUPFAM" id="SSF160240">
    <property type="entry name" value="Cation efflux protein cytoplasmic domain-like"/>
    <property type="match status" value="1"/>
</dbReference>
<evidence type="ECO:0000256" key="9">
    <source>
        <dbReference type="SAM" id="Phobius"/>
    </source>
</evidence>
<dbReference type="Proteomes" id="UP000033163">
    <property type="component" value="Chromosome I"/>
</dbReference>
<dbReference type="RefSeq" id="WP_081487106.1">
    <property type="nucleotide sequence ID" value="NZ_AGBD01000183.1"/>
</dbReference>
<evidence type="ECO:0000259" key="10">
    <source>
        <dbReference type="Pfam" id="PF01545"/>
    </source>
</evidence>
<keyword evidence="4 9" id="KW-0812">Transmembrane</keyword>